<name>A0A0S7EDF8_9FLAO</name>
<dbReference type="Pfam" id="PF13742">
    <property type="entry name" value="tRNA_anti_2"/>
    <property type="match status" value="1"/>
</dbReference>
<organism evidence="2 3">
    <name type="scientific">Myroides odoratimimus</name>
    <dbReference type="NCBI Taxonomy" id="76832"/>
    <lineage>
        <taxon>Bacteria</taxon>
        <taxon>Pseudomonadati</taxon>
        <taxon>Bacteroidota</taxon>
        <taxon>Flavobacteriia</taxon>
        <taxon>Flavobacteriales</taxon>
        <taxon>Flavobacteriaceae</taxon>
        <taxon>Myroides</taxon>
    </lineage>
</organism>
<dbReference type="InterPro" id="IPR025824">
    <property type="entry name" value="OB-fold_nuc-bd_dom"/>
</dbReference>
<sequence length="493" mass="56690">MYIDNKYYRLSTILYRVKDIVDKAISNNYFWLRAEIGQLKEDRKGHLYLELVEHKDGVVLAKCRANIWQSNAYVIKKTLGENANEILKNGAEIMCYCEVTFSNLYGMSINIHRIDLSYSLGEVERIKQENLRKLVERGYHQKNKELYLPAVLQRIALVSSKGTAGHADFIKQLEENEYNFVYHLDHYDCQVQGDGAVASIQEALSEIESDAYDVIVLIRGGGSALDLDVFNHYELAVTLATSHTPVFTGIGHETDSSLADFVANRYFKTPSAVAAYIVERTALFYTDISRMYDGIMQSYKQCITVEQHKLEVAEKEIRLYGVAQAKQKKQELDTLSNRLITEVRKRLHTEESFIESATQSISYRSQRITGKETQALKEKTKLVAYLAQQCIDVHQQQLNTSLEKLVYQAKGQLKKERVRLVTFEEITTAYDLSSILRKGFAIVMHNGQLLNEHQELNIGDELEIAIYNKKYRIILAEIKEVKQWNNLLMKKPL</sequence>
<dbReference type="Pfam" id="PF02601">
    <property type="entry name" value="Exonuc_VII_L"/>
    <property type="match status" value="1"/>
</dbReference>
<evidence type="ECO:0000313" key="3">
    <source>
        <dbReference type="Proteomes" id="UP000069030"/>
    </source>
</evidence>
<comment type="similarity">
    <text evidence="1">Belongs to the XseA family.</text>
</comment>
<dbReference type="CDD" id="cd04489">
    <property type="entry name" value="ExoVII_LU_OBF"/>
    <property type="match status" value="1"/>
</dbReference>
<comment type="catalytic activity">
    <reaction evidence="1">
        <text>Exonucleolytic cleavage in either 5'- to 3'- or 3'- to 5'-direction to yield nucleoside 5'-phosphates.</text>
        <dbReference type="EC" id="3.1.11.6"/>
    </reaction>
</comment>
<dbReference type="GO" id="GO:0003676">
    <property type="term" value="F:nucleic acid binding"/>
    <property type="evidence" value="ECO:0007669"/>
    <property type="project" value="InterPro"/>
</dbReference>
<comment type="subcellular location">
    <subcellularLocation>
        <location evidence="1">Cytoplasm</location>
    </subcellularLocation>
</comment>
<dbReference type="GO" id="GO:0006308">
    <property type="term" value="P:DNA catabolic process"/>
    <property type="evidence" value="ECO:0007669"/>
    <property type="project" value="UniProtKB-UniRule"/>
</dbReference>
<gene>
    <name evidence="2" type="ORF">AS202_05000</name>
</gene>
<evidence type="ECO:0000256" key="1">
    <source>
        <dbReference type="RuleBase" id="RU004355"/>
    </source>
</evidence>
<keyword evidence="1" id="KW-0269">Exonuclease</keyword>
<dbReference type="GO" id="GO:0008855">
    <property type="term" value="F:exodeoxyribonuclease VII activity"/>
    <property type="evidence" value="ECO:0007669"/>
    <property type="project" value="UniProtKB-UniRule"/>
</dbReference>
<dbReference type="InterPro" id="IPR003753">
    <property type="entry name" value="Exonuc_VII_L"/>
</dbReference>
<proteinExistence type="inferred from homology"/>
<dbReference type="eggNOG" id="COG1570">
    <property type="taxonomic scope" value="Bacteria"/>
</dbReference>
<dbReference type="PANTHER" id="PTHR30008:SF0">
    <property type="entry name" value="EXODEOXYRIBONUCLEASE 7 LARGE SUBUNIT"/>
    <property type="match status" value="1"/>
</dbReference>
<dbReference type="EMBL" id="CP013690">
    <property type="protein sequence ID" value="ALU25532.1"/>
    <property type="molecule type" value="Genomic_DNA"/>
</dbReference>
<dbReference type="GO" id="GO:0009318">
    <property type="term" value="C:exodeoxyribonuclease VII complex"/>
    <property type="evidence" value="ECO:0007669"/>
    <property type="project" value="UniProtKB-UniRule"/>
</dbReference>
<dbReference type="AlphaFoldDB" id="A0A0S7EDF8"/>
<reference evidence="2 3" key="1">
    <citation type="journal article" date="2016" name="J. Zhejiang Univ. Sci. B">
        <title>Antibiotic resistance mechanisms of Myroides sp.</title>
        <authorList>
            <person name="Hu S."/>
            <person name="Yuan S."/>
            <person name="Qu H."/>
            <person name="Jiang T."/>
            <person name="Zhou Y."/>
            <person name="Wang M."/>
            <person name="Ming D."/>
        </authorList>
    </citation>
    <scope>NUCLEOTIDE SEQUENCE [LARGE SCALE GENOMIC DNA]</scope>
    <source>
        <strain evidence="2 3">PR63039</strain>
    </source>
</reference>
<dbReference type="GO" id="GO:0005737">
    <property type="term" value="C:cytoplasm"/>
    <property type="evidence" value="ECO:0007669"/>
    <property type="project" value="UniProtKB-SubCell"/>
</dbReference>
<dbReference type="NCBIfam" id="TIGR00237">
    <property type="entry name" value="xseA"/>
    <property type="match status" value="1"/>
</dbReference>
<evidence type="ECO:0000313" key="2">
    <source>
        <dbReference type="EMBL" id="ALU25532.1"/>
    </source>
</evidence>
<dbReference type="EC" id="3.1.11.6" evidence="1"/>
<keyword evidence="1" id="KW-0540">Nuclease</keyword>
<keyword evidence="1" id="KW-0378">Hydrolase</keyword>
<dbReference type="KEGG" id="mod:AS202_05000"/>
<dbReference type="PANTHER" id="PTHR30008">
    <property type="entry name" value="EXODEOXYRIBONUCLEASE 7 LARGE SUBUNIT"/>
    <property type="match status" value="1"/>
</dbReference>
<protein>
    <recommendedName>
        <fullName evidence="1">Exodeoxyribonuclease 7 large subunit</fullName>
        <ecNumber evidence="1">3.1.11.6</ecNumber>
    </recommendedName>
</protein>
<accession>A0A0S7EDF8</accession>
<dbReference type="Proteomes" id="UP000069030">
    <property type="component" value="Chromosome"/>
</dbReference>
<dbReference type="InterPro" id="IPR020579">
    <property type="entry name" value="Exonuc_VII_lsu_C"/>
</dbReference>
<dbReference type="RefSeq" id="WP_006258023.1">
    <property type="nucleotide sequence ID" value="NZ_BCMQ01000002.1"/>
</dbReference>